<dbReference type="GO" id="GO:0003676">
    <property type="term" value="F:nucleic acid binding"/>
    <property type="evidence" value="ECO:0007669"/>
    <property type="project" value="InterPro"/>
</dbReference>
<feature type="compositionally biased region" description="Basic and acidic residues" evidence="1">
    <location>
        <begin position="10"/>
        <end position="21"/>
    </location>
</feature>
<gene>
    <name evidence="2" type="ORF">PHMEG_00012432</name>
</gene>
<feature type="region of interest" description="Disordered" evidence="1">
    <location>
        <begin position="1"/>
        <end position="21"/>
    </location>
</feature>
<dbReference type="Proteomes" id="UP000198211">
    <property type="component" value="Unassembled WGS sequence"/>
</dbReference>
<organism evidence="2 3">
    <name type="scientific">Phytophthora megakarya</name>
    <dbReference type="NCBI Taxonomy" id="4795"/>
    <lineage>
        <taxon>Eukaryota</taxon>
        <taxon>Sar</taxon>
        <taxon>Stramenopiles</taxon>
        <taxon>Oomycota</taxon>
        <taxon>Peronosporomycetes</taxon>
        <taxon>Peronosporales</taxon>
        <taxon>Peronosporaceae</taxon>
        <taxon>Phytophthora</taxon>
    </lineage>
</organism>
<name>A0A225W9Q7_9STRA</name>
<sequence>MPSSSPQPTREARRHEREAAKDRVVRAFRKGRNYQEVAVNNEVNNWTTRRCILRAESTGDAVSADGVCDSCVKMSMEEVAVNNEVNNWTARRCILRAESTVDAVSADGVRDSRVKMSMEVMSKIEEYMDEDYRHTCQQMADRLCNDLGLRIEKVTTNNTTNKAKRKGFVEALNKHGELALVSELLLPFHHLKALIRMSKVGADEYHELNSSNKMVVVTDNAPGHNQMKLLVQDMLVADGIVNGFKLVLLRLAPYNPMLNPIAGCWNVLKTRMKRFVAELKEELLVRGEYDIFTAHRMAIMKEAVESPKPAITRREWSGASFVPATLANTGRIWS</sequence>
<dbReference type="Gene3D" id="3.30.420.10">
    <property type="entry name" value="Ribonuclease H-like superfamily/Ribonuclease H"/>
    <property type="match status" value="1"/>
</dbReference>
<protein>
    <submittedName>
        <fullName evidence="2">Transposase</fullName>
    </submittedName>
</protein>
<accession>A0A225W9Q7</accession>
<keyword evidence="3" id="KW-1185">Reference proteome</keyword>
<evidence type="ECO:0000256" key="1">
    <source>
        <dbReference type="SAM" id="MobiDB-lite"/>
    </source>
</evidence>
<dbReference type="AlphaFoldDB" id="A0A225W9Q7"/>
<evidence type="ECO:0000313" key="3">
    <source>
        <dbReference type="Proteomes" id="UP000198211"/>
    </source>
</evidence>
<dbReference type="EMBL" id="NBNE01001406">
    <property type="protein sequence ID" value="OWZ14134.1"/>
    <property type="molecule type" value="Genomic_DNA"/>
</dbReference>
<proteinExistence type="predicted"/>
<reference evidence="3" key="1">
    <citation type="submission" date="2017-03" db="EMBL/GenBank/DDBJ databases">
        <title>Phytopthora megakarya and P. palmivora, two closely related causual agents of cacao black pod achieved similar genome size and gene model numbers by different mechanisms.</title>
        <authorList>
            <person name="Ali S."/>
            <person name="Shao J."/>
            <person name="Larry D.J."/>
            <person name="Kronmiller B."/>
            <person name="Shen D."/>
            <person name="Strem M.D."/>
            <person name="Melnick R.L."/>
            <person name="Guiltinan M.J."/>
            <person name="Tyler B.M."/>
            <person name="Meinhardt L.W."/>
            <person name="Bailey B.A."/>
        </authorList>
    </citation>
    <scope>NUCLEOTIDE SEQUENCE [LARGE SCALE GENOMIC DNA]</scope>
    <source>
        <strain evidence="3">zdho120</strain>
    </source>
</reference>
<comment type="caution">
    <text evidence="2">The sequence shown here is derived from an EMBL/GenBank/DDBJ whole genome shotgun (WGS) entry which is preliminary data.</text>
</comment>
<evidence type="ECO:0000313" key="2">
    <source>
        <dbReference type="EMBL" id="OWZ14134.1"/>
    </source>
</evidence>
<dbReference type="InterPro" id="IPR036397">
    <property type="entry name" value="RNaseH_sf"/>
</dbReference>